<keyword evidence="5 9" id="KW-0812">Transmembrane</keyword>
<dbReference type="RefSeq" id="WP_104923393.1">
    <property type="nucleotide sequence ID" value="NZ_CP019062.1"/>
</dbReference>
<feature type="transmembrane region" description="Helical" evidence="9">
    <location>
        <begin position="206"/>
        <end position="227"/>
    </location>
</feature>
<dbReference type="Pfam" id="PF01235">
    <property type="entry name" value="Na_Ala_symp"/>
    <property type="match status" value="1"/>
</dbReference>
<evidence type="ECO:0000256" key="3">
    <source>
        <dbReference type="ARBA" id="ARBA00022448"/>
    </source>
</evidence>
<keyword evidence="11" id="KW-1185">Reference proteome</keyword>
<dbReference type="NCBIfam" id="TIGR00835">
    <property type="entry name" value="agcS"/>
    <property type="match status" value="1"/>
</dbReference>
<keyword evidence="7 9" id="KW-1133">Transmembrane helix</keyword>
<keyword evidence="3 9" id="KW-0813">Transport</keyword>
<dbReference type="PRINTS" id="PR00175">
    <property type="entry name" value="NAALASMPORT"/>
</dbReference>
<dbReference type="GO" id="GO:0005886">
    <property type="term" value="C:plasma membrane"/>
    <property type="evidence" value="ECO:0007669"/>
    <property type="project" value="UniProtKB-SubCell"/>
</dbReference>
<evidence type="ECO:0000256" key="8">
    <source>
        <dbReference type="ARBA" id="ARBA00023136"/>
    </source>
</evidence>
<keyword evidence="6 9" id="KW-0769">Symport</keyword>
<evidence type="ECO:0000313" key="10">
    <source>
        <dbReference type="EMBL" id="AVF35927.1"/>
    </source>
</evidence>
<name>A0A2L1USP9_9GAMM</name>
<accession>A0A2L1USP9</accession>
<dbReference type="OrthoDB" id="9806926at2"/>
<keyword evidence="9" id="KW-0997">Cell inner membrane</keyword>
<dbReference type="GO" id="GO:0005283">
    <property type="term" value="F:amino acid:sodium symporter activity"/>
    <property type="evidence" value="ECO:0007669"/>
    <property type="project" value="InterPro"/>
</dbReference>
<dbReference type="AlphaFoldDB" id="A0A2L1USP9"/>
<keyword evidence="4" id="KW-1003">Cell membrane</keyword>
<dbReference type="KEGG" id="rox:BV494_13745"/>
<feature type="transmembrane region" description="Helical" evidence="9">
    <location>
        <begin position="385"/>
        <end position="406"/>
    </location>
</feature>
<dbReference type="PANTHER" id="PTHR30330">
    <property type="entry name" value="AGSS FAMILY TRANSPORTER, SODIUM-ALANINE"/>
    <property type="match status" value="1"/>
</dbReference>
<feature type="transmembrane region" description="Helical" evidence="9">
    <location>
        <begin position="299"/>
        <end position="322"/>
    </location>
</feature>
<organism evidence="10 11">
    <name type="scientific">Rahnella sikkimica</name>
    <dbReference type="NCBI Taxonomy" id="1805933"/>
    <lineage>
        <taxon>Bacteria</taxon>
        <taxon>Pseudomonadati</taxon>
        <taxon>Pseudomonadota</taxon>
        <taxon>Gammaproteobacteria</taxon>
        <taxon>Enterobacterales</taxon>
        <taxon>Yersiniaceae</taxon>
        <taxon>Rahnella</taxon>
    </lineage>
</organism>
<sequence>MSDLLDFFDTILWSSILIYLLFGTGIYLTVRLSFIQFRRFRHLFSPTLFKSGRDPRGMPAWGALCLSLSSRIGTGNLTGVAIAITLGGPGAIFWMWVIAVFSMATALIENTLAQIYKGAGERGKFRGGPADYMEKGLGMRWMGILFSFLMVVSCGFVFSALQANSIAQASFHLLNVPPLTTASILATLTAVLVFGGIRSVIWLSKWLVPLMAFAYLLLAIWVIGHNIEKLPQVIALIFKSAFGLQEAASGALAYGVTQAVTQGMQRGVFASEAGVGSSPNAAAMASVSHPATMGFNQMFAVLIDTVVICSATALIVLTSGVLDQPDAPFGIRLLQQAITPATGGWSHIVLAILVFSFAFTSISGNYAYAENNLSFVHRAAPYKLLVFRLMVIGMVFCGCLMELHIVWKLADIFMALMAILNLTALLLLSGVAVKVVKDYERQQRMGKIPVFNPDHFPELRGQLEPGIWDKNRPGADR</sequence>
<protein>
    <submittedName>
        <fullName evidence="10">Sodium:alanine symporter family protein</fullName>
    </submittedName>
</protein>
<dbReference type="InterPro" id="IPR001463">
    <property type="entry name" value="Na/Ala_symport"/>
</dbReference>
<feature type="transmembrane region" description="Helical" evidence="9">
    <location>
        <begin position="92"/>
        <end position="116"/>
    </location>
</feature>
<keyword evidence="8 9" id="KW-0472">Membrane</keyword>
<feature type="transmembrane region" description="Helical" evidence="9">
    <location>
        <begin position="412"/>
        <end position="436"/>
    </location>
</feature>
<reference evidence="11" key="1">
    <citation type="submission" date="2017-01" db="EMBL/GenBank/DDBJ databases">
        <title>Genome sequence of Rouxiella sp. ERMR1:05.</title>
        <authorList>
            <person name="Kumar R."/>
            <person name="Singh D."/>
            <person name="Kumar S."/>
        </authorList>
    </citation>
    <scope>NUCLEOTIDE SEQUENCE [LARGE SCALE GENOMIC DNA]</scope>
    <source>
        <strain evidence="11">ERMR1:05</strain>
    </source>
</reference>
<evidence type="ECO:0000256" key="9">
    <source>
        <dbReference type="RuleBase" id="RU363064"/>
    </source>
</evidence>
<evidence type="ECO:0000256" key="2">
    <source>
        <dbReference type="ARBA" id="ARBA00009261"/>
    </source>
</evidence>
<evidence type="ECO:0000256" key="4">
    <source>
        <dbReference type="ARBA" id="ARBA00022475"/>
    </source>
</evidence>
<evidence type="ECO:0000256" key="1">
    <source>
        <dbReference type="ARBA" id="ARBA00004651"/>
    </source>
</evidence>
<feature type="transmembrane region" description="Helical" evidence="9">
    <location>
        <begin position="342"/>
        <end position="364"/>
    </location>
</feature>
<feature type="transmembrane region" description="Helical" evidence="9">
    <location>
        <begin position="233"/>
        <end position="256"/>
    </location>
</feature>
<evidence type="ECO:0000256" key="5">
    <source>
        <dbReference type="ARBA" id="ARBA00022692"/>
    </source>
</evidence>
<feature type="transmembrane region" description="Helical" evidence="9">
    <location>
        <begin position="12"/>
        <end position="34"/>
    </location>
</feature>
<feature type="transmembrane region" description="Helical" evidence="9">
    <location>
        <begin position="60"/>
        <end position="86"/>
    </location>
</feature>
<feature type="transmembrane region" description="Helical" evidence="9">
    <location>
        <begin position="137"/>
        <end position="161"/>
    </location>
</feature>
<dbReference type="Gene3D" id="1.20.1740.10">
    <property type="entry name" value="Amino acid/polyamine transporter I"/>
    <property type="match status" value="1"/>
</dbReference>
<dbReference type="EMBL" id="CP019062">
    <property type="protein sequence ID" value="AVF35927.1"/>
    <property type="molecule type" value="Genomic_DNA"/>
</dbReference>
<evidence type="ECO:0000256" key="6">
    <source>
        <dbReference type="ARBA" id="ARBA00022847"/>
    </source>
</evidence>
<evidence type="ECO:0000313" key="11">
    <source>
        <dbReference type="Proteomes" id="UP000239197"/>
    </source>
</evidence>
<feature type="transmembrane region" description="Helical" evidence="9">
    <location>
        <begin position="173"/>
        <end position="194"/>
    </location>
</feature>
<comment type="similarity">
    <text evidence="2 9">Belongs to the alanine or glycine:cation symporter (AGCS) (TC 2.A.25) family.</text>
</comment>
<comment type="subcellular location">
    <subcellularLocation>
        <location evidence="9">Cell inner membrane</location>
        <topology evidence="9">Multi-pass membrane protein</topology>
    </subcellularLocation>
    <subcellularLocation>
        <location evidence="1">Cell membrane</location>
        <topology evidence="1">Multi-pass membrane protein</topology>
    </subcellularLocation>
</comment>
<gene>
    <name evidence="10" type="ORF">BV494_13745</name>
</gene>
<proteinExistence type="inferred from homology"/>
<evidence type="ECO:0000256" key="7">
    <source>
        <dbReference type="ARBA" id="ARBA00022989"/>
    </source>
</evidence>
<dbReference type="PANTHER" id="PTHR30330:SF1">
    <property type="entry name" value="AMINO-ACID CARRIER PROTEIN ALST"/>
    <property type="match status" value="1"/>
</dbReference>
<dbReference type="Proteomes" id="UP000239197">
    <property type="component" value="Chromosome"/>
</dbReference>
<dbReference type="FunFam" id="1.20.1740.10:FF:000004">
    <property type="entry name" value="Sodium:alanine symporter family protein"/>
    <property type="match status" value="1"/>
</dbReference>